<evidence type="ECO:0000256" key="1">
    <source>
        <dbReference type="ARBA" id="ARBA00004651"/>
    </source>
</evidence>
<dbReference type="PATRIC" id="fig|1110502.3.peg.2261"/>
<organism evidence="9 10">
    <name type="scientific">Tistrella mobilis (strain KA081020-065)</name>
    <dbReference type="NCBI Taxonomy" id="1110502"/>
    <lineage>
        <taxon>Bacteria</taxon>
        <taxon>Pseudomonadati</taxon>
        <taxon>Pseudomonadota</taxon>
        <taxon>Alphaproteobacteria</taxon>
        <taxon>Geminicoccales</taxon>
        <taxon>Geminicoccaceae</taxon>
        <taxon>Tistrella</taxon>
    </lineage>
</organism>
<feature type="transmembrane region" description="Helical" evidence="8">
    <location>
        <begin position="7"/>
        <end position="26"/>
    </location>
</feature>
<feature type="transmembrane region" description="Helical" evidence="8">
    <location>
        <begin position="76"/>
        <end position="96"/>
    </location>
</feature>
<sequence length="666" mass="73867">MYATKILWGQVITVSLIALAFVWGATQWTAWRLGFQPQLGPPWFELGGWPVYHPPSFFLWWYWYDAYAPDIFVEGAIIAGSGGFVTIAVAIAMSVWRAREAKDVTTYGSARWANEREVRAAGLLGPDGAVLGRLGRDYLRHDGPEHVLCFAPTRSGKGVGLVVPTLLTWPGSAIVHDIKGENWGLTAGWRARFGRVLLFDPTNAASAAYNPLIEVRRGDCEVRDVQNIADILVDPEGSIERRNHWEKTSHALLVGAILHVLYAEKDKTLAGVATFLSDPKRPIESTLKIMMATPHLGDSPHPVVASAARELLNKSENERSGVLSTAMSFLGLYRDPVVAQVTRRCDWRIADLVEDDRPVTLYLVVPPSDISRTKPLVRLVLNQIGRRLTEELEGKRRRHRLLLMLDEFPALGRLDFFESALAFMAGYGLKSFLIAQSLNQIEKAYGPNNAILDNCHVRVAFSTNDERTAKRVSDALGTATEMRAMKNYAGHRLSPWLGHLMVSRQETSRPLLTPGEVMQLPPTDELVLVSGCPPIRAKKARYFEDPQLQRRILRPPTPADLTGDPPPGRDDWSAAPPIAAPPQALAAERAGDEDQAEPNAGLRREPNLPEQVALAPEDAEVRREFAFDKDGEDEPDDEAVRARTLQRRFRAVARQAALDPGDGIEL</sequence>
<dbReference type="InterPro" id="IPR003688">
    <property type="entry name" value="TraG/VirD4"/>
</dbReference>
<dbReference type="InterPro" id="IPR051539">
    <property type="entry name" value="T4SS-coupling_protein"/>
</dbReference>
<dbReference type="KEGG" id="tmo:TMO_2197"/>
<keyword evidence="5 8" id="KW-1133">Transmembrane helix</keyword>
<keyword evidence="10" id="KW-1185">Reference proteome</keyword>
<evidence type="ECO:0000256" key="3">
    <source>
        <dbReference type="ARBA" id="ARBA00022475"/>
    </source>
</evidence>
<name>I3TMP7_TISMK</name>
<dbReference type="EMBL" id="CP003236">
    <property type="protein sequence ID" value="AFK54035.1"/>
    <property type="molecule type" value="Genomic_DNA"/>
</dbReference>
<feature type="transmembrane region" description="Helical" evidence="8">
    <location>
        <begin position="46"/>
        <end position="64"/>
    </location>
</feature>
<evidence type="ECO:0000256" key="2">
    <source>
        <dbReference type="ARBA" id="ARBA00008806"/>
    </source>
</evidence>
<feature type="compositionally biased region" description="Low complexity" evidence="7">
    <location>
        <begin position="574"/>
        <end position="588"/>
    </location>
</feature>
<evidence type="ECO:0000256" key="8">
    <source>
        <dbReference type="SAM" id="Phobius"/>
    </source>
</evidence>
<keyword evidence="3" id="KW-1003">Cell membrane</keyword>
<protein>
    <submittedName>
        <fullName evidence="9">TRAG protein</fullName>
    </submittedName>
</protein>
<dbReference type="Proteomes" id="UP000005258">
    <property type="component" value="Chromosome"/>
</dbReference>
<evidence type="ECO:0000313" key="9">
    <source>
        <dbReference type="EMBL" id="AFK54035.1"/>
    </source>
</evidence>
<evidence type="ECO:0000256" key="6">
    <source>
        <dbReference type="ARBA" id="ARBA00023136"/>
    </source>
</evidence>
<keyword evidence="6 8" id="KW-0472">Membrane</keyword>
<comment type="similarity">
    <text evidence="2">Belongs to the VirD4/TraG family.</text>
</comment>
<comment type="subcellular location">
    <subcellularLocation>
        <location evidence="1">Cell membrane</location>
        <topology evidence="1">Multi-pass membrane protein</topology>
    </subcellularLocation>
</comment>
<dbReference type="AlphaFoldDB" id="I3TMP7"/>
<keyword evidence="4 8" id="KW-0812">Transmembrane</keyword>
<feature type="region of interest" description="Disordered" evidence="7">
    <location>
        <begin position="546"/>
        <end position="639"/>
    </location>
</feature>
<evidence type="ECO:0000256" key="7">
    <source>
        <dbReference type="SAM" id="MobiDB-lite"/>
    </source>
</evidence>
<gene>
    <name evidence="9" type="primary">traG</name>
    <name evidence="9" type="ordered locus">TMO_2197</name>
</gene>
<dbReference type="HOGENOM" id="CLU_012039_0_1_5"/>
<evidence type="ECO:0000256" key="4">
    <source>
        <dbReference type="ARBA" id="ARBA00022692"/>
    </source>
</evidence>
<accession>I3TMP7</accession>
<dbReference type="STRING" id="1110502.TMO_2197"/>
<dbReference type="RefSeq" id="WP_014745712.1">
    <property type="nucleotide sequence ID" value="NC_017956.1"/>
</dbReference>
<dbReference type="eggNOG" id="COG3505">
    <property type="taxonomic scope" value="Bacteria"/>
</dbReference>
<dbReference type="CDD" id="cd01127">
    <property type="entry name" value="TrwB_TraG_TraD_VirD4"/>
    <property type="match status" value="1"/>
</dbReference>
<dbReference type="InterPro" id="IPR027417">
    <property type="entry name" value="P-loop_NTPase"/>
</dbReference>
<dbReference type="GO" id="GO:0005886">
    <property type="term" value="C:plasma membrane"/>
    <property type="evidence" value="ECO:0007669"/>
    <property type="project" value="UniProtKB-SubCell"/>
</dbReference>
<dbReference type="NCBIfam" id="NF010450">
    <property type="entry name" value="PRK13876.1"/>
    <property type="match status" value="1"/>
</dbReference>
<dbReference type="PANTHER" id="PTHR37937">
    <property type="entry name" value="CONJUGATIVE TRANSFER: DNA TRANSPORT"/>
    <property type="match status" value="1"/>
</dbReference>
<proteinExistence type="inferred from homology"/>
<evidence type="ECO:0000256" key="5">
    <source>
        <dbReference type="ARBA" id="ARBA00022989"/>
    </source>
</evidence>
<dbReference type="Gene3D" id="3.40.50.300">
    <property type="entry name" value="P-loop containing nucleotide triphosphate hydrolases"/>
    <property type="match status" value="1"/>
</dbReference>
<evidence type="ECO:0000313" key="10">
    <source>
        <dbReference type="Proteomes" id="UP000005258"/>
    </source>
</evidence>
<dbReference type="SUPFAM" id="SSF52540">
    <property type="entry name" value="P-loop containing nucleoside triphosphate hydrolases"/>
    <property type="match status" value="1"/>
</dbReference>
<feature type="compositionally biased region" description="Basic and acidic residues" evidence="7">
    <location>
        <begin position="619"/>
        <end position="629"/>
    </location>
</feature>
<dbReference type="PANTHER" id="PTHR37937:SF1">
    <property type="entry name" value="CONJUGATIVE TRANSFER: DNA TRANSPORT"/>
    <property type="match status" value="1"/>
</dbReference>
<dbReference type="Pfam" id="PF02534">
    <property type="entry name" value="T4SS-DNA_transf"/>
    <property type="match status" value="1"/>
</dbReference>
<reference evidence="9 10" key="1">
    <citation type="journal article" date="2012" name="J. Am. Chem. Soc.">
        <title>Bacterial biosynthesis and maturation of the didemnin anti-cancer agents.</title>
        <authorList>
            <person name="Xu Y."/>
            <person name="Kersten R.D."/>
            <person name="Nam S.J."/>
            <person name="Lu L."/>
            <person name="Al-Suwailem A.M."/>
            <person name="Zheng H."/>
            <person name="Fenical W."/>
            <person name="Dorrestein P.C."/>
            <person name="Moore B.S."/>
            <person name="Qian P.Y."/>
        </authorList>
    </citation>
    <scope>NUCLEOTIDE SEQUENCE [LARGE SCALE GENOMIC DNA]</scope>
    <source>
        <strain evidence="9 10">KA081020-065</strain>
    </source>
</reference>